<evidence type="ECO:0000313" key="3">
    <source>
        <dbReference type="Proteomes" id="UP000287651"/>
    </source>
</evidence>
<evidence type="ECO:0000313" key="2">
    <source>
        <dbReference type="EMBL" id="RRT60950.1"/>
    </source>
</evidence>
<dbReference type="Proteomes" id="UP000287651">
    <property type="component" value="Unassembled WGS sequence"/>
</dbReference>
<gene>
    <name evidence="2" type="ORF">B296_00013466</name>
</gene>
<sequence length="113" mass="12788">MEKPSPTTPYHSHTLTEPVVLLFNKAIFMGVILMNKISMGYLFLHPALCASGVVDRVGADDSTDASEALELTREDVETVMEIITRRTSDWRSCVACSRARSRAWRKWRMRSPS</sequence>
<keyword evidence="1" id="KW-0472">Membrane</keyword>
<proteinExistence type="predicted"/>
<name>A0A426ZAC7_ENSVE</name>
<evidence type="ECO:0000256" key="1">
    <source>
        <dbReference type="SAM" id="Phobius"/>
    </source>
</evidence>
<keyword evidence="1" id="KW-0812">Transmembrane</keyword>
<reference evidence="2 3" key="1">
    <citation type="journal article" date="2014" name="Agronomy (Basel)">
        <title>A Draft Genome Sequence for Ensete ventricosum, the Drought-Tolerant Tree Against Hunger.</title>
        <authorList>
            <person name="Harrison J."/>
            <person name="Moore K.A."/>
            <person name="Paszkiewicz K."/>
            <person name="Jones T."/>
            <person name="Grant M."/>
            <person name="Ambacheew D."/>
            <person name="Muzemil S."/>
            <person name="Studholme D.J."/>
        </authorList>
    </citation>
    <scope>NUCLEOTIDE SEQUENCE [LARGE SCALE GENOMIC DNA]</scope>
</reference>
<accession>A0A426ZAC7</accession>
<dbReference type="AlphaFoldDB" id="A0A426ZAC7"/>
<keyword evidence="1" id="KW-1133">Transmembrane helix</keyword>
<comment type="caution">
    <text evidence="2">The sequence shown here is derived from an EMBL/GenBank/DDBJ whole genome shotgun (WGS) entry which is preliminary data.</text>
</comment>
<feature type="transmembrane region" description="Helical" evidence="1">
    <location>
        <begin position="20"/>
        <end position="44"/>
    </location>
</feature>
<protein>
    <submittedName>
        <fullName evidence="2">Uncharacterized protein</fullName>
    </submittedName>
</protein>
<dbReference type="EMBL" id="AMZH03007588">
    <property type="protein sequence ID" value="RRT60950.1"/>
    <property type="molecule type" value="Genomic_DNA"/>
</dbReference>
<organism evidence="2 3">
    <name type="scientific">Ensete ventricosum</name>
    <name type="common">Abyssinian banana</name>
    <name type="synonym">Musa ensete</name>
    <dbReference type="NCBI Taxonomy" id="4639"/>
    <lineage>
        <taxon>Eukaryota</taxon>
        <taxon>Viridiplantae</taxon>
        <taxon>Streptophyta</taxon>
        <taxon>Embryophyta</taxon>
        <taxon>Tracheophyta</taxon>
        <taxon>Spermatophyta</taxon>
        <taxon>Magnoliopsida</taxon>
        <taxon>Liliopsida</taxon>
        <taxon>Zingiberales</taxon>
        <taxon>Musaceae</taxon>
        <taxon>Ensete</taxon>
    </lineage>
</organism>